<dbReference type="Proteomes" id="UP000217103">
    <property type="component" value="Unassembled WGS sequence"/>
</dbReference>
<sequence length="110" mass="11241">MLPALVAVLAAALWAVTVVEARLRCVDAARAGARAAARGEPLTDVRLIAARLAPEGARVTVERGPETTSVTVSADVRPGWYPSLPAVTVHSTSTAATEPGAEAEKGGDAR</sequence>
<evidence type="ECO:0008006" key="4">
    <source>
        <dbReference type="Google" id="ProtNLM"/>
    </source>
</evidence>
<feature type="region of interest" description="Disordered" evidence="1">
    <location>
        <begin position="90"/>
        <end position="110"/>
    </location>
</feature>
<gene>
    <name evidence="2" type="ORF">SAMN04489764_1938</name>
</gene>
<dbReference type="STRING" id="35622.SAMN04489764_1938"/>
<name>A0A1H1DCD3_9ACTN</name>
<dbReference type="EMBL" id="FNKK01000002">
    <property type="protein sequence ID" value="SDQ74153.1"/>
    <property type="molecule type" value="Genomic_DNA"/>
</dbReference>
<evidence type="ECO:0000313" key="2">
    <source>
        <dbReference type="EMBL" id="SDQ74153.1"/>
    </source>
</evidence>
<dbReference type="NCBIfam" id="NF041390">
    <property type="entry name" value="TadE_Rv3655c"/>
    <property type="match status" value="1"/>
</dbReference>
<dbReference type="AlphaFoldDB" id="A0A1H1DCD3"/>
<keyword evidence="3" id="KW-1185">Reference proteome</keyword>
<dbReference type="InterPro" id="IPR049790">
    <property type="entry name" value="Rv3655c/TadE"/>
</dbReference>
<accession>A0A1H1DCD3</accession>
<reference evidence="2 3" key="1">
    <citation type="submission" date="2016-10" db="EMBL/GenBank/DDBJ databases">
        <authorList>
            <person name="de Groot N.N."/>
        </authorList>
    </citation>
    <scope>NUCLEOTIDE SEQUENCE [LARGE SCALE GENOMIC DNA]</scope>
    <source>
        <strain evidence="2 3">DSM 43794</strain>
    </source>
</reference>
<protein>
    <recommendedName>
        <fullName evidence="4">TadE-like protein</fullName>
    </recommendedName>
</protein>
<organism evidence="2 3">
    <name type="scientific">Thermostaphylospora chromogena</name>
    <dbReference type="NCBI Taxonomy" id="35622"/>
    <lineage>
        <taxon>Bacteria</taxon>
        <taxon>Bacillati</taxon>
        <taxon>Actinomycetota</taxon>
        <taxon>Actinomycetes</taxon>
        <taxon>Streptosporangiales</taxon>
        <taxon>Thermomonosporaceae</taxon>
        <taxon>Thermostaphylospora</taxon>
    </lineage>
</organism>
<evidence type="ECO:0000313" key="3">
    <source>
        <dbReference type="Proteomes" id="UP000217103"/>
    </source>
</evidence>
<proteinExistence type="predicted"/>
<evidence type="ECO:0000256" key="1">
    <source>
        <dbReference type="SAM" id="MobiDB-lite"/>
    </source>
</evidence>